<dbReference type="PROSITE" id="PS50949">
    <property type="entry name" value="HTH_GNTR"/>
    <property type="match status" value="1"/>
</dbReference>
<dbReference type="CDD" id="cd07377">
    <property type="entry name" value="WHTH_GntR"/>
    <property type="match status" value="1"/>
</dbReference>
<evidence type="ECO:0000259" key="6">
    <source>
        <dbReference type="PROSITE" id="PS50949"/>
    </source>
</evidence>
<keyword evidence="3" id="KW-0805">Transcription regulation</keyword>
<evidence type="ECO:0000256" key="1">
    <source>
        <dbReference type="ARBA" id="ARBA00005384"/>
    </source>
</evidence>
<dbReference type="InterPro" id="IPR000524">
    <property type="entry name" value="Tscrpt_reg_HTH_GntR"/>
</dbReference>
<dbReference type="Pfam" id="PF00392">
    <property type="entry name" value="GntR"/>
    <property type="match status" value="1"/>
</dbReference>
<dbReference type="OrthoDB" id="9804020at2"/>
<proteinExistence type="inferred from homology"/>
<feature type="domain" description="HTH gntR-type" evidence="6">
    <location>
        <begin position="19"/>
        <end position="86"/>
    </location>
</feature>
<evidence type="ECO:0000313" key="8">
    <source>
        <dbReference type="Proteomes" id="UP000230390"/>
    </source>
</evidence>
<dbReference type="PANTHER" id="PTHR46577:SF1">
    <property type="entry name" value="HTH-TYPE TRANSCRIPTIONAL REGULATORY PROTEIN GABR"/>
    <property type="match status" value="1"/>
</dbReference>
<dbReference type="InterPro" id="IPR051446">
    <property type="entry name" value="HTH_trans_reg/aminotransferase"/>
</dbReference>
<keyword evidence="4 7" id="KW-0238">DNA-binding</keyword>
<sequence length="494" mass="52806">MDYKVLLSSFEQTQEMADWPRQRVIHACLRAAIIGGSLAAGTRLLASRALASELGIARNTVLYAYDQLATEGLVRATARGTLVAALALPAPRKPVGAPANGAIARRMQGVRTMTPADSGTGAFAPGVPALDTFPVALWRRALDRAWRSLGSDELNYADTAGIPALREEISAYLGASRGVRCHAGQVFVTSGTQASLEICARTFADAGDTAWLENPGYLGAVAAFRSAQLRTVGIDVDADGIHPGANEWTKNKPRLIYITPSHQYPTGTVLDMPRRLAMLAQAKACGALIIEDDYDSEFRHEGPPLPAMQGLAGDAPVIYLGTFSKTMFPALRTGYMVVPENLVAPLGAVLARMASHGRVADQLALADFLRSGQFGVHLRRMRRLYRSRRDALVDALQRHLGDDIVIHGSSAGIHLSFRFVDTRLVDTDIAAAAMERGIVARALSAHASGLRKHGWNGLMLGYAQVDVAHMEAAVKTLAAVITAAARDQESASPT</sequence>
<dbReference type="RefSeq" id="WP_099788892.1">
    <property type="nucleotide sequence ID" value="NZ_JBHLYV010000004.1"/>
</dbReference>
<dbReference type="Proteomes" id="UP000230390">
    <property type="component" value="Unassembled WGS sequence"/>
</dbReference>
<dbReference type="PANTHER" id="PTHR46577">
    <property type="entry name" value="HTH-TYPE TRANSCRIPTIONAL REGULATORY PROTEIN GABR"/>
    <property type="match status" value="1"/>
</dbReference>
<evidence type="ECO:0000256" key="5">
    <source>
        <dbReference type="ARBA" id="ARBA00023163"/>
    </source>
</evidence>
<name>A0A2G8TFL1_9BURK</name>
<evidence type="ECO:0000256" key="3">
    <source>
        <dbReference type="ARBA" id="ARBA00023015"/>
    </source>
</evidence>
<dbReference type="InterPro" id="IPR036390">
    <property type="entry name" value="WH_DNA-bd_sf"/>
</dbReference>
<reference evidence="7 8" key="1">
    <citation type="submission" date="2017-10" db="EMBL/GenBank/DDBJ databases">
        <title>Massilia psychrophilum sp. nov., a novel purple-pigmented bacterium isolated from Tianshan glacier, Xinjiang Municipality, China.</title>
        <authorList>
            <person name="Wang H."/>
        </authorList>
    </citation>
    <scope>NUCLEOTIDE SEQUENCE [LARGE SCALE GENOMIC DNA]</scope>
    <source>
        <strain evidence="7 8">JCM 30074</strain>
    </source>
</reference>
<dbReference type="SUPFAM" id="SSF53383">
    <property type="entry name" value="PLP-dependent transferases"/>
    <property type="match status" value="1"/>
</dbReference>
<organism evidence="7 8">
    <name type="scientific">Massilia eurypsychrophila</name>
    <dbReference type="NCBI Taxonomy" id="1485217"/>
    <lineage>
        <taxon>Bacteria</taxon>
        <taxon>Pseudomonadati</taxon>
        <taxon>Pseudomonadota</taxon>
        <taxon>Betaproteobacteria</taxon>
        <taxon>Burkholderiales</taxon>
        <taxon>Oxalobacteraceae</taxon>
        <taxon>Telluria group</taxon>
        <taxon>Massilia</taxon>
    </lineage>
</organism>
<dbReference type="Gene3D" id="3.40.640.10">
    <property type="entry name" value="Type I PLP-dependent aspartate aminotransferase-like (Major domain)"/>
    <property type="match status" value="1"/>
</dbReference>
<dbReference type="AlphaFoldDB" id="A0A2G8TFL1"/>
<keyword evidence="5" id="KW-0804">Transcription</keyword>
<accession>A0A2G8TFL1</accession>
<gene>
    <name evidence="7" type="ORF">CR105_12080</name>
</gene>
<dbReference type="InterPro" id="IPR015424">
    <property type="entry name" value="PyrdxlP-dep_Trfase"/>
</dbReference>
<evidence type="ECO:0000256" key="2">
    <source>
        <dbReference type="ARBA" id="ARBA00022898"/>
    </source>
</evidence>
<evidence type="ECO:0000313" key="7">
    <source>
        <dbReference type="EMBL" id="PIL44832.1"/>
    </source>
</evidence>
<dbReference type="EMBL" id="PDOC01000006">
    <property type="protein sequence ID" value="PIL44832.1"/>
    <property type="molecule type" value="Genomic_DNA"/>
</dbReference>
<comment type="similarity">
    <text evidence="1">In the C-terminal section; belongs to the class-I pyridoxal-phosphate-dependent aminotransferase family.</text>
</comment>
<dbReference type="GO" id="GO:0003700">
    <property type="term" value="F:DNA-binding transcription factor activity"/>
    <property type="evidence" value="ECO:0007669"/>
    <property type="project" value="InterPro"/>
</dbReference>
<dbReference type="Pfam" id="PF00155">
    <property type="entry name" value="Aminotran_1_2"/>
    <property type="match status" value="1"/>
</dbReference>
<dbReference type="GO" id="GO:0030170">
    <property type="term" value="F:pyridoxal phosphate binding"/>
    <property type="evidence" value="ECO:0007669"/>
    <property type="project" value="InterPro"/>
</dbReference>
<dbReference type="InterPro" id="IPR004839">
    <property type="entry name" value="Aminotransferase_I/II_large"/>
</dbReference>
<evidence type="ECO:0000256" key="4">
    <source>
        <dbReference type="ARBA" id="ARBA00023125"/>
    </source>
</evidence>
<keyword evidence="2" id="KW-0663">Pyridoxal phosphate</keyword>
<comment type="caution">
    <text evidence="7">The sequence shown here is derived from an EMBL/GenBank/DDBJ whole genome shotgun (WGS) entry which is preliminary data.</text>
</comment>
<dbReference type="SUPFAM" id="SSF46785">
    <property type="entry name" value="Winged helix' DNA-binding domain"/>
    <property type="match status" value="1"/>
</dbReference>
<protein>
    <submittedName>
        <fullName evidence="7">DNA-binding protein</fullName>
    </submittedName>
</protein>
<dbReference type="InterPro" id="IPR036388">
    <property type="entry name" value="WH-like_DNA-bd_sf"/>
</dbReference>
<dbReference type="SMART" id="SM00345">
    <property type="entry name" value="HTH_GNTR"/>
    <property type="match status" value="1"/>
</dbReference>
<keyword evidence="8" id="KW-1185">Reference proteome</keyword>
<dbReference type="GO" id="GO:0003677">
    <property type="term" value="F:DNA binding"/>
    <property type="evidence" value="ECO:0007669"/>
    <property type="project" value="UniProtKB-KW"/>
</dbReference>
<dbReference type="Gene3D" id="1.10.10.10">
    <property type="entry name" value="Winged helix-like DNA-binding domain superfamily/Winged helix DNA-binding domain"/>
    <property type="match status" value="1"/>
</dbReference>
<dbReference type="CDD" id="cd00609">
    <property type="entry name" value="AAT_like"/>
    <property type="match status" value="1"/>
</dbReference>
<dbReference type="InterPro" id="IPR015421">
    <property type="entry name" value="PyrdxlP-dep_Trfase_major"/>
</dbReference>